<feature type="region of interest" description="Disordered" evidence="1">
    <location>
        <begin position="102"/>
        <end position="274"/>
    </location>
</feature>
<keyword evidence="2" id="KW-0812">Transmembrane</keyword>
<feature type="compositionally biased region" description="Basic and acidic residues" evidence="1">
    <location>
        <begin position="239"/>
        <end position="274"/>
    </location>
</feature>
<accession>A0A9P7K762</accession>
<dbReference type="AlphaFoldDB" id="A0A9P7K762"/>
<evidence type="ECO:0000256" key="1">
    <source>
        <dbReference type="SAM" id="MobiDB-lite"/>
    </source>
</evidence>
<evidence type="ECO:0000313" key="4">
    <source>
        <dbReference type="Proteomes" id="UP000775547"/>
    </source>
</evidence>
<dbReference type="OrthoDB" id="2642524at2759"/>
<organism evidence="3 4">
    <name type="scientific">Asterophora parasitica</name>
    <dbReference type="NCBI Taxonomy" id="117018"/>
    <lineage>
        <taxon>Eukaryota</taxon>
        <taxon>Fungi</taxon>
        <taxon>Dikarya</taxon>
        <taxon>Basidiomycota</taxon>
        <taxon>Agaricomycotina</taxon>
        <taxon>Agaricomycetes</taxon>
        <taxon>Agaricomycetidae</taxon>
        <taxon>Agaricales</taxon>
        <taxon>Tricholomatineae</taxon>
        <taxon>Lyophyllaceae</taxon>
        <taxon>Asterophora</taxon>
    </lineage>
</organism>
<feature type="transmembrane region" description="Helical" evidence="2">
    <location>
        <begin position="403"/>
        <end position="424"/>
    </location>
</feature>
<evidence type="ECO:0000256" key="2">
    <source>
        <dbReference type="SAM" id="Phobius"/>
    </source>
</evidence>
<reference evidence="3" key="2">
    <citation type="submission" date="2021-10" db="EMBL/GenBank/DDBJ databases">
        <title>Phylogenomics reveals ancestral predisposition of the termite-cultivated fungus Termitomyces towards a domesticated lifestyle.</title>
        <authorList>
            <person name="Auxier B."/>
            <person name="Grum-Grzhimaylo A."/>
            <person name="Cardenas M.E."/>
            <person name="Lodge J.D."/>
            <person name="Laessoe T."/>
            <person name="Pedersen O."/>
            <person name="Smith M.E."/>
            <person name="Kuyper T.W."/>
            <person name="Franco-Molano E.A."/>
            <person name="Baroni T.J."/>
            <person name="Aanen D.K."/>
        </authorList>
    </citation>
    <scope>NUCLEOTIDE SEQUENCE</scope>
    <source>
        <strain evidence="3">AP01</strain>
        <tissue evidence="3">Mycelium</tissue>
    </source>
</reference>
<protein>
    <submittedName>
        <fullName evidence="3">Uncharacterized protein</fullName>
    </submittedName>
</protein>
<feature type="non-terminal residue" evidence="3">
    <location>
        <position position="1"/>
    </location>
</feature>
<keyword evidence="2" id="KW-1133">Transmembrane helix</keyword>
<feature type="transmembrane region" description="Helical" evidence="2">
    <location>
        <begin position="445"/>
        <end position="471"/>
    </location>
</feature>
<name>A0A9P7K762_9AGAR</name>
<reference evidence="3" key="1">
    <citation type="submission" date="2020-07" db="EMBL/GenBank/DDBJ databases">
        <authorList>
            <person name="Nieuwenhuis M."/>
            <person name="Van De Peppel L.J.J."/>
        </authorList>
    </citation>
    <scope>NUCLEOTIDE SEQUENCE</scope>
    <source>
        <strain evidence="3">AP01</strain>
        <tissue evidence="3">Mycelium</tissue>
    </source>
</reference>
<gene>
    <name evidence="3" type="ORF">DXG03_006550</name>
</gene>
<sequence>MQGLRLLRPEKSWRPIITVDVDNHHCYESVMGIDGQNPNQKERFYLHQAHTSSTLDIRVWHRSSSKKKKKRNLVASATHSLGELLRRVDKDPRAALEIRLQCQSASTTKRRRANSGSTTTSKGKLQGGVMVLLRIRPPTTLPSGSSTTSSHEGESGESGMSDSDEEAESSSDGTPPTPTQDSWPDDSTSTLIPPPTPPEGLRRRRHRRPLVGYTIDSGDEQPISECSYPSSSEADDDNERSPFLHDHDHDHDPSSSDDDTSKHNHDHNHDQYHDDAPAASIIRISQGARPGSGWTGSIRISQAAGEGLALALQPGILPQYTEKIEVPDDKQELTLLERILASFTVYAELKAARTEEEFGRVFGRLQVEWGYVGGILVALAAVSTAVFAIAPDAVFTVDSYARSAIAASAIASGLGISCDAWFLLRYGWADITTFTTRALDLFATYFFFSLSSRLPTICLFLSALSLMFFMALVAFDVWPVGVLLLCGAVGGVMTLQFLVYG</sequence>
<dbReference type="Proteomes" id="UP000775547">
    <property type="component" value="Unassembled WGS sequence"/>
</dbReference>
<feature type="transmembrane region" description="Helical" evidence="2">
    <location>
        <begin position="477"/>
        <end position="500"/>
    </location>
</feature>
<keyword evidence="4" id="KW-1185">Reference proteome</keyword>
<comment type="caution">
    <text evidence="3">The sequence shown here is derived from an EMBL/GenBank/DDBJ whole genome shotgun (WGS) entry which is preliminary data.</text>
</comment>
<proteinExistence type="predicted"/>
<evidence type="ECO:0000313" key="3">
    <source>
        <dbReference type="EMBL" id="KAG5640946.1"/>
    </source>
</evidence>
<feature type="transmembrane region" description="Helical" evidence="2">
    <location>
        <begin position="369"/>
        <end position="391"/>
    </location>
</feature>
<dbReference type="EMBL" id="JABCKV010000436">
    <property type="protein sequence ID" value="KAG5640946.1"/>
    <property type="molecule type" value="Genomic_DNA"/>
</dbReference>
<keyword evidence="2" id="KW-0472">Membrane</keyword>
<feature type="compositionally biased region" description="Polar residues" evidence="1">
    <location>
        <begin position="114"/>
        <end position="123"/>
    </location>
</feature>